<dbReference type="InterPro" id="IPR012908">
    <property type="entry name" value="PGAP1-ab_dom-like"/>
</dbReference>
<dbReference type="Pfam" id="PF07819">
    <property type="entry name" value="PGAP1"/>
    <property type="match status" value="1"/>
</dbReference>
<proteinExistence type="predicted"/>
<dbReference type="NCBIfam" id="TIGR01643">
    <property type="entry name" value="YD_repeat_2x"/>
    <property type="match status" value="11"/>
</dbReference>
<dbReference type="Pfam" id="PF25023">
    <property type="entry name" value="TEN_YD-shell"/>
    <property type="match status" value="2"/>
</dbReference>
<dbReference type="InterPro" id="IPR006530">
    <property type="entry name" value="YD"/>
</dbReference>
<dbReference type="SUPFAM" id="SSF53474">
    <property type="entry name" value="alpha/beta-Hydrolases"/>
    <property type="match status" value="1"/>
</dbReference>
<dbReference type="EMBL" id="BMFU01000005">
    <property type="protein sequence ID" value="GGH61427.1"/>
    <property type="molecule type" value="Genomic_DNA"/>
</dbReference>
<dbReference type="PANTHER" id="PTHR32305">
    <property type="match status" value="1"/>
</dbReference>
<evidence type="ECO:0000313" key="5">
    <source>
        <dbReference type="Proteomes" id="UP000652153"/>
    </source>
</evidence>
<protein>
    <submittedName>
        <fullName evidence="4">Uncharacterized protein</fullName>
    </submittedName>
</protein>
<keyword evidence="1" id="KW-0677">Repeat</keyword>
<dbReference type="Pfam" id="PF05593">
    <property type="entry name" value="RHS_repeat"/>
    <property type="match status" value="2"/>
</dbReference>
<reference evidence="5" key="1">
    <citation type="journal article" date="2019" name="Int. J. Syst. Evol. Microbiol.">
        <title>The Global Catalogue of Microorganisms (GCM) 10K type strain sequencing project: providing services to taxonomists for standard genome sequencing and annotation.</title>
        <authorList>
            <consortium name="The Broad Institute Genomics Platform"/>
            <consortium name="The Broad Institute Genome Sequencing Center for Infectious Disease"/>
            <person name="Wu L."/>
            <person name="Ma J."/>
        </authorList>
    </citation>
    <scope>NUCLEOTIDE SEQUENCE [LARGE SCALE GENOMIC DNA]</scope>
    <source>
        <strain evidence="5">CGMCC 1.12770</strain>
    </source>
</reference>
<sequence length="1640" mass="183432">MKRRLSILLIFTFLASILFPPELGMQHAAASASRDTLRDTRSVTEDVYRDRALSPQLESTLDSDDLITITTLSERFQVERDWVVFELGKGYELNEIYQGLLVQEQGGSYEAYIQEKYPDALMHALTDGPGAITFENESGSLGRVDEPSVTQVTYDERETSGPSSVTDEVYVSPQSFALAANGYDDIALQRQAIKYDQAPYGVGSVNDSISTSDGSLNISVVDLVMPGPNGFDFTLRRKYDSSLGKDRIDARVNPDFKNVTESTSEEYKFPIGKGWTWDLPYVKHEGGGTFVHIPGVGTFADSERGGLAGYPWDNLDFGLVHSDLYVSGVKAHYVLKDYNTGIVHYFDQAGNILQMVNQYKNTIEFYYNTNFNYGTVLSFVMTRAGKGQPVQTMDFSYGTNEVKVSFNDRVVTYKKRNVTSNNRTQSLLDHVIDPEGRITKYGYLRWNGLLFNLIDFYKDYTGENQMVYWGWNDWLVLASIEHPTKAMTQYTFSGTVLRKLGLTGAETQPRYGQRKVFYSTAAGQEVSSQLNVSYSGDIGAVYGQNSTFSTTVEDGLTRTDYSFKKQYVAHNKPDVIYNTQITNRSIEGNQRRNTSYTYNEAAYRNVPTRIEERTYDTAGASSAAVTTLQYNDWGQVIAQTTPLGATVKSTYEMKFLSGYDLSPVIVLAQRNETGGNNQQATTSYSYDSVTGSLTQSVVRDNQGNLLRQTNYQYDGYGNPVVLQLKGETADTIVRQQFGYKSMRPTKQEVQVTDAAGNQSTITLQAGYNASGEINSYTDGNQNITTTTYDKLGRITSEKNPDGTMTTLSYDDVNNTLTVTQPDLSQTIYRFDPLGRLASETNERGSTTYTYDAYDRMIARTDAAGQTMTYAYDAFDRVVRQQDGTSTTKMAYDDTARTLTITDGENNRIRETYNVMGQVIKKEELKASGSVVLTAYTYDSVGNVLSVTDGNSNLTTNDYDALSRLIAVTDAENKKTRYTYNLGGDLTRVTYADGKTLQKRYDEIGRLLVQTDPLGQVTTYTYDANDNLTQMLDRKGQERTYVYNSRNFLLENRASDGTISYTYDAAGRRTRMTDAAGITQYAYTPVGELEKMTYPDGAVLTLGYDARGARTRQTFQHGSYTLNLDMTYKGAAALPASLSLTSGSGTALGSFTYTYRGNNSLAQKSTGSGWKEVYTYEGLNLKGLAHTFNGTNGPSYSYAYDNNRNITSKTDQGVASQFTYDKLNRIQTSSPYQETYTYDVRDNRSSLESEREWSPPAPASYTYDARNQLTGATVNDQRVSYRYNGDGLMTERSTGGNTTRYYYDDRGLLVAEGTVNSTGAVQITAGYIYDSAGKLTARQIAGENQLQSYVTNGHGDVTEIRDSSGNVLNRYTYDIWGNPETTEETVPNALRYAGEYWDEVTGLQYLRARWYDPSTARFINEDMYEGELTNPLSLNLYTYVHNNPLIYVDPSGHKVWLIHGTFSTGDTWTPDFVKYVQGLFNESSDKLNWSGENSTGARSDAAEAFINKVYEWHSKNPDEPIRLVGHSHGGNVAILLANLLEKKGMKVETLITVATPVREYKLDTKVGQHIQMYNNRDSVQMDMGGKWWRLGFASTSTRKFKGADNVRAKDGETGSKIEAHSTMHSNVDIWKKYIEPILKLK</sequence>
<dbReference type="InterPro" id="IPR050708">
    <property type="entry name" value="T6SS_VgrG/RHS"/>
</dbReference>
<dbReference type="NCBIfam" id="TIGR03696">
    <property type="entry name" value="Rhs_assc_core"/>
    <property type="match status" value="1"/>
</dbReference>
<dbReference type="Proteomes" id="UP000652153">
    <property type="component" value="Unassembled WGS sequence"/>
</dbReference>
<dbReference type="Gene3D" id="3.40.50.1820">
    <property type="entry name" value="alpha/beta hydrolase"/>
    <property type="match status" value="1"/>
</dbReference>
<keyword evidence="5" id="KW-1185">Reference proteome</keyword>
<evidence type="ECO:0000256" key="1">
    <source>
        <dbReference type="ARBA" id="ARBA00022737"/>
    </source>
</evidence>
<organism evidence="4 5">
    <name type="scientific">Paenibacillus silvae</name>
    <dbReference type="NCBI Taxonomy" id="1325358"/>
    <lineage>
        <taxon>Bacteria</taxon>
        <taxon>Bacillati</taxon>
        <taxon>Bacillota</taxon>
        <taxon>Bacilli</taxon>
        <taxon>Bacillales</taxon>
        <taxon>Paenibacillaceae</taxon>
        <taxon>Paenibacillus</taxon>
    </lineage>
</organism>
<feature type="domain" description="Teneurin-like YD-shell" evidence="3">
    <location>
        <begin position="1170"/>
        <end position="1443"/>
    </location>
</feature>
<comment type="caution">
    <text evidence="4">The sequence shown here is derived from an EMBL/GenBank/DDBJ whole genome shotgun (WGS) entry which is preliminary data.</text>
</comment>
<feature type="domain" description="GPI inositol-deacylase PGAP1-like alpha/beta" evidence="2">
    <location>
        <begin position="1505"/>
        <end position="1574"/>
    </location>
</feature>
<evidence type="ECO:0000259" key="2">
    <source>
        <dbReference type="Pfam" id="PF07819"/>
    </source>
</evidence>
<evidence type="ECO:0000259" key="3">
    <source>
        <dbReference type="Pfam" id="PF25023"/>
    </source>
</evidence>
<accession>A0ABQ1ZEM7</accession>
<dbReference type="Gene3D" id="3.90.930.1">
    <property type="match status" value="1"/>
</dbReference>
<gene>
    <name evidence="4" type="ORF">GCM10008014_36860</name>
</gene>
<dbReference type="Gene3D" id="2.180.10.10">
    <property type="entry name" value="RHS repeat-associated core"/>
    <property type="match status" value="2"/>
</dbReference>
<dbReference type="InterPro" id="IPR022385">
    <property type="entry name" value="Rhs_assc_core"/>
</dbReference>
<dbReference type="InterPro" id="IPR056823">
    <property type="entry name" value="TEN-like_YD-shell"/>
</dbReference>
<dbReference type="PANTHER" id="PTHR32305:SF15">
    <property type="entry name" value="PROTEIN RHSA-RELATED"/>
    <property type="match status" value="1"/>
</dbReference>
<dbReference type="InterPro" id="IPR031325">
    <property type="entry name" value="RHS_repeat"/>
</dbReference>
<evidence type="ECO:0000313" key="4">
    <source>
        <dbReference type="EMBL" id="GGH61427.1"/>
    </source>
</evidence>
<dbReference type="RefSeq" id="WP_188593380.1">
    <property type="nucleotide sequence ID" value="NZ_BMFU01000005.1"/>
</dbReference>
<feature type="domain" description="Teneurin-like YD-shell" evidence="3">
    <location>
        <begin position="882"/>
        <end position="1091"/>
    </location>
</feature>
<dbReference type="InterPro" id="IPR029058">
    <property type="entry name" value="AB_hydrolase_fold"/>
</dbReference>
<name>A0ABQ1ZEM7_9BACL</name>